<reference evidence="14" key="1">
    <citation type="submission" date="2020-05" db="EMBL/GenBank/DDBJ databases">
        <authorList>
            <person name="Chiriac C."/>
            <person name="Salcher M."/>
            <person name="Ghai R."/>
            <person name="Kavagutti S V."/>
        </authorList>
    </citation>
    <scope>NUCLEOTIDE SEQUENCE</scope>
</reference>
<keyword evidence="9" id="KW-0067">ATP-binding</keyword>
<dbReference type="GO" id="GO:0004817">
    <property type="term" value="F:cysteine-tRNA ligase activity"/>
    <property type="evidence" value="ECO:0007669"/>
    <property type="project" value="UniProtKB-EC"/>
</dbReference>
<dbReference type="PANTHER" id="PTHR10890">
    <property type="entry name" value="CYSTEINYL-TRNA SYNTHETASE"/>
    <property type="match status" value="1"/>
</dbReference>
<dbReference type="NCBIfam" id="TIGR00435">
    <property type="entry name" value="cysS"/>
    <property type="match status" value="1"/>
</dbReference>
<comment type="similarity">
    <text evidence="2">Belongs to the class-I aminoacyl-tRNA synthetase family.</text>
</comment>
<dbReference type="GO" id="GO:0005524">
    <property type="term" value="F:ATP binding"/>
    <property type="evidence" value="ECO:0007669"/>
    <property type="project" value="UniProtKB-KW"/>
</dbReference>
<keyword evidence="4" id="KW-0963">Cytoplasm</keyword>
<dbReference type="InterPro" id="IPR014729">
    <property type="entry name" value="Rossmann-like_a/b/a_fold"/>
</dbReference>
<evidence type="ECO:0000256" key="5">
    <source>
        <dbReference type="ARBA" id="ARBA00022598"/>
    </source>
</evidence>
<dbReference type="AlphaFoldDB" id="A0A6J6GZS5"/>
<dbReference type="EMBL" id="CAFBNA010000086">
    <property type="protein sequence ID" value="CAB4938737.1"/>
    <property type="molecule type" value="Genomic_DNA"/>
</dbReference>
<evidence type="ECO:0000313" key="14">
    <source>
        <dbReference type="EMBL" id="CAB4606912.1"/>
    </source>
</evidence>
<keyword evidence="7" id="KW-0547">Nucleotide-binding</keyword>
<evidence type="ECO:0000256" key="1">
    <source>
        <dbReference type="ARBA" id="ARBA00001947"/>
    </source>
</evidence>
<organism evidence="14">
    <name type="scientific">freshwater metagenome</name>
    <dbReference type="NCBI Taxonomy" id="449393"/>
    <lineage>
        <taxon>unclassified sequences</taxon>
        <taxon>metagenomes</taxon>
        <taxon>ecological metagenomes</taxon>
    </lineage>
</organism>
<dbReference type="InterPro" id="IPR032678">
    <property type="entry name" value="tRNA-synt_1_cat_dom"/>
</dbReference>
<dbReference type="InterPro" id="IPR009080">
    <property type="entry name" value="tRNAsynth_Ia_anticodon-bd"/>
</dbReference>
<evidence type="ECO:0000256" key="9">
    <source>
        <dbReference type="ARBA" id="ARBA00022840"/>
    </source>
</evidence>
<name>A0A6J6GZS5_9ZZZZ</name>
<evidence type="ECO:0000259" key="13">
    <source>
        <dbReference type="SMART" id="SM00840"/>
    </source>
</evidence>
<dbReference type="PRINTS" id="PR00983">
    <property type="entry name" value="TRNASYNTHCYS"/>
</dbReference>
<dbReference type="Pfam" id="PF23493">
    <property type="entry name" value="CysS_C"/>
    <property type="match status" value="1"/>
</dbReference>
<accession>A0A6J6GZS5</accession>
<gene>
    <name evidence="14" type="ORF">UFOPK1827_01019</name>
    <name evidence="15" type="ORF">UFOPK3708_01315</name>
</gene>
<sequence length="460" mass="49981">MWGQVALPVVLHLFDTAQGKVVPFEPREPGKVSMYVCGPTVYGPPHLGHGRFSLVFDVLRRYLTWTGLEVNYVSNITDIDDKIINRANDEGRDWSDIAQKCEQVWWKAMEAIGVERPTSDPHATAYVDQMVELIADLIARDVAYVSDDGVYFTPAAVADYGLLARQSIESLQVGARVEVADHKHSPIDFALWKFTKPGEPSWPSPWGEGRPGWHTECVVMSLDLLGDGFDLHGGGQDLAFPHHENERAQALASGRTFARHWMHNGFVEVGGEKMSKSLGNFTNLLDLVESTDPRAYRLLVLRSHYRTPVEVTRATTDDASAALRRLDAFARRAANAGLAGEPDAASVEAFRVAMDNDLDTPGAVALLFGLISQANTALDAGDSATAAPLAAAAFEICRAVGLVLNAGGEEVPAEILDRARARDDARAAKDWAAADAIRDELTAAGWLVEDTADGTQVRPA</sequence>
<keyword evidence="11" id="KW-0030">Aminoacyl-tRNA synthetase</keyword>
<dbReference type="InterPro" id="IPR015273">
    <property type="entry name" value="Cys-tRNA-synt_Ia_DALR"/>
</dbReference>
<dbReference type="SUPFAM" id="SSF52374">
    <property type="entry name" value="Nucleotidylyl transferase"/>
    <property type="match status" value="1"/>
</dbReference>
<dbReference type="SMART" id="SM00840">
    <property type="entry name" value="DALR_2"/>
    <property type="match status" value="1"/>
</dbReference>
<evidence type="ECO:0000256" key="8">
    <source>
        <dbReference type="ARBA" id="ARBA00022833"/>
    </source>
</evidence>
<dbReference type="GO" id="GO:0046872">
    <property type="term" value="F:metal ion binding"/>
    <property type="evidence" value="ECO:0007669"/>
    <property type="project" value="UniProtKB-KW"/>
</dbReference>
<evidence type="ECO:0000256" key="3">
    <source>
        <dbReference type="ARBA" id="ARBA00012832"/>
    </source>
</evidence>
<dbReference type="PANTHER" id="PTHR10890:SF30">
    <property type="entry name" value="CYSTEINE--TRNA LIGASE"/>
    <property type="match status" value="1"/>
</dbReference>
<comment type="cofactor">
    <cofactor evidence="1">
        <name>Zn(2+)</name>
        <dbReference type="ChEBI" id="CHEBI:29105"/>
    </cofactor>
</comment>
<dbReference type="GO" id="GO:0006423">
    <property type="term" value="P:cysteinyl-tRNA aminoacylation"/>
    <property type="evidence" value="ECO:0007669"/>
    <property type="project" value="InterPro"/>
</dbReference>
<dbReference type="Gene3D" id="3.40.50.620">
    <property type="entry name" value="HUPs"/>
    <property type="match status" value="1"/>
</dbReference>
<evidence type="ECO:0000313" key="15">
    <source>
        <dbReference type="EMBL" id="CAB4938737.1"/>
    </source>
</evidence>
<dbReference type="GO" id="GO:0005829">
    <property type="term" value="C:cytosol"/>
    <property type="evidence" value="ECO:0007669"/>
    <property type="project" value="TreeGrafter"/>
</dbReference>
<protein>
    <recommendedName>
        <fullName evidence="3">cysteine--tRNA ligase</fullName>
        <ecNumber evidence="3">6.1.1.16</ecNumber>
    </recommendedName>
    <alternativeName>
        <fullName evidence="12">Cysteinyl-tRNA synthetase</fullName>
    </alternativeName>
</protein>
<proteinExistence type="inferred from homology"/>
<dbReference type="InterPro" id="IPR024909">
    <property type="entry name" value="Cys-tRNA/MSH_ligase"/>
</dbReference>
<dbReference type="SUPFAM" id="SSF47323">
    <property type="entry name" value="Anticodon-binding domain of a subclass of class I aminoacyl-tRNA synthetases"/>
    <property type="match status" value="1"/>
</dbReference>
<dbReference type="EC" id="6.1.1.16" evidence="3"/>
<keyword evidence="5" id="KW-0436">Ligase</keyword>
<evidence type="ECO:0000256" key="10">
    <source>
        <dbReference type="ARBA" id="ARBA00022917"/>
    </source>
</evidence>
<keyword evidence="8" id="KW-0862">Zinc</keyword>
<evidence type="ECO:0000256" key="11">
    <source>
        <dbReference type="ARBA" id="ARBA00023146"/>
    </source>
</evidence>
<evidence type="ECO:0000256" key="6">
    <source>
        <dbReference type="ARBA" id="ARBA00022723"/>
    </source>
</evidence>
<dbReference type="Gene3D" id="1.20.120.1910">
    <property type="entry name" value="Cysteine-tRNA ligase, C-terminal anti-codon recognition domain"/>
    <property type="match status" value="1"/>
</dbReference>
<evidence type="ECO:0000256" key="2">
    <source>
        <dbReference type="ARBA" id="ARBA00005594"/>
    </source>
</evidence>
<evidence type="ECO:0000256" key="4">
    <source>
        <dbReference type="ARBA" id="ARBA00022490"/>
    </source>
</evidence>
<evidence type="ECO:0000256" key="7">
    <source>
        <dbReference type="ARBA" id="ARBA00022741"/>
    </source>
</evidence>
<feature type="domain" description="Cysteinyl-tRNA synthetase class Ia DALR" evidence="13">
    <location>
        <begin position="349"/>
        <end position="411"/>
    </location>
</feature>
<dbReference type="EMBL" id="CAEZUO010000043">
    <property type="protein sequence ID" value="CAB4606912.1"/>
    <property type="molecule type" value="Genomic_DNA"/>
</dbReference>
<keyword evidence="10" id="KW-0648">Protein biosynthesis</keyword>
<dbReference type="CDD" id="cd00672">
    <property type="entry name" value="CysRS_core"/>
    <property type="match status" value="1"/>
</dbReference>
<evidence type="ECO:0000256" key="12">
    <source>
        <dbReference type="ARBA" id="ARBA00031499"/>
    </source>
</evidence>
<dbReference type="InterPro" id="IPR056411">
    <property type="entry name" value="CysS_C"/>
</dbReference>
<dbReference type="HAMAP" id="MF_00041">
    <property type="entry name" value="Cys_tRNA_synth"/>
    <property type="match status" value="1"/>
</dbReference>
<dbReference type="Pfam" id="PF09190">
    <property type="entry name" value="DALR_2"/>
    <property type="match status" value="1"/>
</dbReference>
<dbReference type="Pfam" id="PF01406">
    <property type="entry name" value="tRNA-synt_1e"/>
    <property type="match status" value="1"/>
</dbReference>
<dbReference type="InterPro" id="IPR015803">
    <property type="entry name" value="Cys-tRNA-ligase"/>
</dbReference>
<keyword evidence="6" id="KW-0479">Metal-binding</keyword>